<organism evidence="2 4">
    <name type="scientific">Photobacterium damselae subsp. damselae</name>
    <name type="common">Listonella damsela</name>
    <dbReference type="NCBI Taxonomy" id="85581"/>
    <lineage>
        <taxon>Bacteria</taxon>
        <taxon>Pseudomonadati</taxon>
        <taxon>Pseudomonadota</taxon>
        <taxon>Gammaproteobacteria</taxon>
        <taxon>Vibrionales</taxon>
        <taxon>Vibrionaceae</taxon>
        <taxon>Photobacterium</taxon>
    </lineage>
</organism>
<gene>
    <name evidence="1" type="ORF">F6450_07205</name>
    <name evidence="2" type="ORF">HWA77_09245</name>
</gene>
<dbReference type="EMBL" id="VZUQ01000045">
    <property type="protein sequence ID" value="KAB1182249.1"/>
    <property type="molecule type" value="Genomic_DNA"/>
</dbReference>
<dbReference type="RefSeq" id="WP_138261462.1">
    <property type="nucleotide sequence ID" value="NZ_PVXI01000151.1"/>
</dbReference>
<proteinExistence type="predicted"/>
<name>A0A850QZR1_PHODD</name>
<dbReference type="Proteomes" id="UP000533429">
    <property type="component" value="Unassembled WGS sequence"/>
</dbReference>
<dbReference type="AlphaFoldDB" id="A0A850QZR1"/>
<evidence type="ECO:0000313" key="4">
    <source>
        <dbReference type="Proteomes" id="UP000533429"/>
    </source>
</evidence>
<sequence>MSPFKVLQCTIAGALLAFGLTRGVENTIDNYNIAKIANVSFLNPAYLLPVTFNGWSMVDARKVLAPKLDKKGEGSCVHVTPVYPSYQTITTLSDGKKVCCDIDPKRLNIPVVENNGSYYFYCGSFPNQQVVSLPVN</sequence>
<protein>
    <submittedName>
        <fullName evidence="2">Uncharacterized protein</fullName>
    </submittedName>
</protein>
<accession>A0A850QZR1</accession>
<evidence type="ECO:0000313" key="2">
    <source>
        <dbReference type="EMBL" id="NVP00391.1"/>
    </source>
</evidence>
<reference evidence="2 4" key="2">
    <citation type="submission" date="2020-06" db="EMBL/GenBank/DDBJ databases">
        <title>Photobacterium damselae subsp. damselae comparative genomics.</title>
        <authorList>
            <person name="Osorio C.R."/>
        </authorList>
    </citation>
    <scope>NUCLEOTIDE SEQUENCE [LARGE SCALE GENOMIC DNA]</scope>
    <source>
        <strain evidence="2 4">TW250/03</strain>
    </source>
</reference>
<evidence type="ECO:0000313" key="3">
    <source>
        <dbReference type="Proteomes" id="UP000480943"/>
    </source>
</evidence>
<dbReference type="EMBL" id="JABXOR010000579">
    <property type="protein sequence ID" value="NVP00391.1"/>
    <property type="molecule type" value="Genomic_DNA"/>
</dbReference>
<reference evidence="1 3" key="1">
    <citation type="submission" date="2019-09" db="EMBL/GenBank/DDBJ databases">
        <title>Photobacterium damselae subsp. damselae CDC-2227-81, a human clinical isolate.</title>
        <authorList>
            <person name="Osorio C.R."/>
        </authorList>
    </citation>
    <scope>NUCLEOTIDE SEQUENCE [LARGE SCALE GENOMIC DNA]</scope>
    <source>
        <strain evidence="1 3">CDC-2227-81</strain>
    </source>
</reference>
<comment type="caution">
    <text evidence="2">The sequence shown here is derived from an EMBL/GenBank/DDBJ whole genome shotgun (WGS) entry which is preliminary data.</text>
</comment>
<dbReference type="Proteomes" id="UP000480943">
    <property type="component" value="Unassembled WGS sequence"/>
</dbReference>
<evidence type="ECO:0000313" key="1">
    <source>
        <dbReference type="EMBL" id="KAB1182249.1"/>
    </source>
</evidence>